<dbReference type="EMBL" id="JAUKTV010000009">
    <property type="protein sequence ID" value="KAK0729038.1"/>
    <property type="molecule type" value="Genomic_DNA"/>
</dbReference>
<reference evidence="2" key="1">
    <citation type="submission" date="2023-06" db="EMBL/GenBank/DDBJ databases">
        <title>Genome-scale phylogeny and comparative genomics of the fungal order Sordariales.</title>
        <authorList>
            <consortium name="Lawrence Berkeley National Laboratory"/>
            <person name="Hensen N."/>
            <person name="Bonometti L."/>
            <person name="Westerberg I."/>
            <person name="Brannstrom I.O."/>
            <person name="Guillou S."/>
            <person name="Cros-Aarteil S."/>
            <person name="Calhoun S."/>
            <person name="Haridas S."/>
            <person name="Kuo A."/>
            <person name="Mondo S."/>
            <person name="Pangilinan J."/>
            <person name="Riley R."/>
            <person name="Labutti K."/>
            <person name="Andreopoulos B."/>
            <person name="Lipzen A."/>
            <person name="Chen C."/>
            <person name="Yanf M."/>
            <person name="Daum C."/>
            <person name="Ng V."/>
            <person name="Clum A."/>
            <person name="Steindorff A."/>
            <person name="Ohm R."/>
            <person name="Martin F."/>
            <person name="Silar P."/>
            <person name="Natvig D."/>
            <person name="Lalanne C."/>
            <person name="Gautier V."/>
            <person name="Ament-Velasquez S.L."/>
            <person name="Kruys A."/>
            <person name="Hutchinson M.I."/>
            <person name="Powell A.J."/>
            <person name="Barry K."/>
            <person name="Miller A.N."/>
            <person name="Grigoriev I.V."/>
            <person name="Debuchy R."/>
            <person name="Gladieux P."/>
            <person name="Thoren M.H."/>
            <person name="Johannesson H."/>
        </authorList>
    </citation>
    <scope>NUCLEOTIDE SEQUENCE</scope>
    <source>
        <strain evidence="2">CBS 540.89</strain>
    </source>
</reference>
<dbReference type="AlphaFoldDB" id="A0AA40B7T0"/>
<evidence type="ECO:0000313" key="3">
    <source>
        <dbReference type="Proteomes" id="UP001172159"/>
    </source>
</evidence>
<comment type="caution">
    <text evidence="2">The sequence shown here is derived from an EMBL/GenBank/DDBJ whole genome shotgun (WGS) entry which is preliminary data.</text>
</comment>
<name>A0AA40B7T0_9PEZI</name>
<feature type="signal peptide" evidence="1">
    <location>
        <begin position="1"/>
        <end position="19"/>
    </location>
</feature>
<proteinExistence type="predicted"/>
<accession>A0AA40B7T0</accession>
<sequence length="153" mass="17032">MELPLLAILAMGTFQQAFASPLTSEPALVERQSLGKFKLLCEECIKGHFTAALWEQCGLLILRVPPSRLHGVLAATVSALRVRLTAFFTWLPDTRLTFEDLWSTEILFLDFSSHSDLCNYLQLSSCVFHKPDIIAPYSSRAVENEGKSISNAT</sequence>
<evidence type="ECO:0000313" key="2">
    <source>
        <dbReference type="EMBL" id="KAK0729038.1"/>
    </source>
</evidence>
<keyword evidence="3" id="KW-1185">Reference proteome</keyword>
<gene>
    <name evidence="2" type="ORF">B0T21DRAFT_349970</name>
</gene>
<organism evidence="2 3">
    <name type="scientific">Apiosordaria backusii</name>
    <dbReference type="NCBI Taxonomy" id="314023"/>
    <lineage>
        <taxon>Eukaryota</taxon>
        <taxon>Fungi</taxon>
        <taxon>Dikarya</taxon>
        <taxon>Ascomycota</taxon>
        <taxon>Pezizomycotina</taxon>
        <taxon>Sordariomycetes</taxon>
        <taxon>Sordariomycetidae</taxon>
        <taxon>Sordariales</taxon>
        <taxon>Lasiosphaeriaceae</taxon>
        <taxon>Apiosordaria</taxon>
    </lineage>
</organism>
<protein>
    <submittedName>
        <fullName evidence="2">Uncharacterized protein</fullName>
    </submittedName>
</protein>
<keyword evidence="1" id="KW-0732">Signal</keyword>
<dbReference type="Proteomes" id="UP001172159">
    <property type="component" value="Unassembled WGS sequence"/>
</dbReference>
<evidence type="ECO:0000256" key="1">
    <source>
        <dbReference type="SAM" id="SignalP"/>
    </source>
</evidence>
<feature type="chain" id="PRO_5041456077" evidence="1">
    <location>
        <begin position="20"/>
        <end position="153"/>
    </location>
</feature>